<dbReference type="InterPro" id="IPR013783">
    <property type="entry name" value="Ig-like_fold"/>
</dbReference>
<keyword evidence="1" id="KW-0732">Signal</keyword>
<evidence type="ECO:0000313" key="3">
    <source>
        <dbReference type="EMBL" id="MTH28483.1"/>
    </source>
</evidence>
<accession>A0A7K1GJ78</accession>
<dbReference type="Proteomes" id="UP000488936">
    <property type="component" value="Unassembled WGS sequence"/>
</dbReference>
<dbReference type="AlphaFoldDB" id="A0A7K1GJ78"/>
<dbReference type="Gene3D" id="3.60.10.10">
    <property type="entry name" value="Endonuclease/exonuclease/phosphatase"/>
    <property type="match status" value="1"/>
</dbReference>
<dbReference type="PANTHER" id="PTHR12121:SF36">
    <property type="entry name" value="ENDONUCLEASE_EXONUCLEASE_PHOSPHATASE DOMAIN-CONTAINING PROTEIN"/>
    <property type="match status" value="1"/>
</dbReference>
<name>A0A7K1GJ78_9FLAO</name>
<comment type="caution">
    <text evidence="3">The sequence shown here is derived from an EMBL/GenBank/DDBJ whole genome shotgun (WGS) entry which is preliminary data.</text>
</comment>
<evidence type="ECO:0000259" key="2">
    <source>
        <dbReference type="Pfam" id="PF03372"/>
    </source>
</evidence>
<sequence>MKNYLKIFIQLITLLVFSSSCSYQDDFINKNPEKESVNLYSATVLVVDKMQAPIQSALVKLYDTKGKQIKSEETSLTGVALFTELQQGEYVLKAHHDNKEQQANLEIENQDKQVKITLDIVPESYLKVNSPIIITGIQAAPRGSDGAANGTTSTYQGGSIVVHHSGGYEYIQLLALQDIDFNNTPYSLVVANNGIVSDKGWAQGGKATYKFDLVSGSVKKGTFFYVGGKSKVLSGYGSCGKSTDISQANWIATKDYKLEQGDGFGDPTSGLLGNLSKDGQNTADGIAVFKGTQVTSETVPIDAVFYGTTIQGVFDQNNQWGYRIPIQSDRYSIEDKQGNQQPFFGQGTNTHLFSQPDSDVGNFIKLGGATDAKDWLELRSSSIVPLSYCPGESHLSDIESAQGVTKYTLNDQVDPQLPEPLEGQLSIMSFNIRHDDASDPYSLEQRKDYILQLIIDQKVDIVGLQEFSDNWFELWLQKQMAANGYDYYMDEANSYGSPKVIFYKKSRFELKDSQTYQMNYAENRSGSWVILLDKFKNKEYFITNSHWTTVSSQDRISSAKYVLQIIKDNSKGLPVLCIGDFNGQPNSNEINVLKSQKQPELFNALDENLKTFHKWSGTGSTTVDYIFYSRPFTLIHSSVVRKSYDKLWPSDHWPVVATFNIEKREL</sequence>
<dbReference type="InterPro" id="IPR050410">
    <property type="entry name" value="CCR4/nocturin_mRNA_transcr"/>
</dbReference>
<dbReference type="RefSeq" id="WP_155034472.1">
    <property type="nucleotide sequence ID" value="NZ_JBHTIG010000060.1"/>
</dbReference>
<dbReference type="OrthoDB" id="9793162at2"/>
<keyword evidence="4" id="KW-1185">Reference proteome</keyword>
<organism evidence="3 4">
    <name type="scientific">Myroides pelagicus</name>
    <dbReference type="NCBI Taxonomy" id="270914"/>
    <lineage>
        <taxon>Bacteria</taxon>
        <taxon>Pseudomonadati</taxon>
        <taxon>Bacteroidota</taxon>
        <taxon>Flavobacteriia</taxon>
        <taxon>Flavobacteriales</taxon>
        <taxon>Flavobacteriaceae</taxon>
        <taxon>Myroides</taxon>
    </lineage>
</organism>
<evidence type="ECO:0000256" key="1">
    <source>
        <dbReference type="SAM" id="SignalP"/>
    </source>
</evidence>
<dbReference type="Gene3D" id="2.60.40.10">
    <property type="entry name" value="Immunoglobulins"/>
    <property type="match status" value="1"/>
</dbReference>
<dbReference type="SUPFAM" id="SSF56219">
    <property type="entry name" value="DNase I-like"/>
    <property type="match status" value="1"/>
</dbReference>
<dbReference type="PANTHER" id="PTHR12121">
    <property type="entry name" value="CARBON CATABOLITE REPRESSOR PROTEIN 4"/>
    <property type="match status" value="1"/>
</dbReference>
<evidence type="ECO:0000313" key="4">
    <source>
        <dbReference type="Proteomes" id="UP000488936"/>
    </source>
</evidence>
<proteinExistence type="predicted"/>
<dbReference type="SUPFAM" id="SSF49478">
    <property type="entry name" value="Cna protein B-type domain"/>
    <property type="match status" value="1"/>
</dbReference>
<feature type="chain" id="PRO_5029750085" description="Endonuclease/exonuclease/phosphatase domain-containing protein" evidence="1">
    <location>
        <begin position="24"/>
        <end position="666"/>
    </location>
</feature>
<feature type="signal peptide" evidence="1">
    <location>
        <begin position="1"/>
        <end position="23"/>
    </location>
</feature>
<dbReference type="InterPro" id="IPR036691">
    <property type="entry name" value="Endo/exonu/phosph_ase_sf"/>
</dbReference>
<dbReference type="PROSITE" id="PS51257">
    <property type="entry name" value="PROKAR_LIPOPROTEIN"/>
    <property type="match status" value="1"/>
</dbReference>
<dbReference type="GO" id="GO:0000175">
    <property type="term" value="F:3'-5'-RNA exonuclease activity"/>
    <property type="evidence" value="ECO:0007669"/>
    <property type="project" value="TreeGrafter"/>
</dbReference>
<gene>
    <name evidence="3" type="ORF">GJV77_00885</name>
</gene>
<dbReference type="Pfam" id="PF03372">
    <property type="entry name" value="Exo_endo_phos"/>
    <property type="match status" value="1"/>
</dbReference>
<protein>
    <recommendedName>
        <fullName evidence="2">Endonuclease/exonuclease/phosphatase domain-containing protein</fullName>
    </recommendedName>
</protein>
<feature type="domain" description="Endonuclease/exonuclease/phosphatase" evidence="2">
    <location>
        <begin position="428"/>
        <end position="652"/>
    </location>
</feature>
<reference evidence="3 4" key="1">
    <citation type="journal article" date="2006" name="Int. J. Syst. Evol. Microbiol.">
        <title>Myroides pelagicus sp. nov., isolated from seawater in Thailand.</title>
        <authorList>
            <person name="Yoon J."/>
            <person name="Maneerat S."/>
            <person name="Kawai F."/>
            <person name="Yokota A."/>
        </authorList>
    </citation>
    <scope>NUCLEOTIDE SEQUENCE [LARGE SCALE GENOMIC DNA]</scope>
    <source>
        <strain evidence="3 4">SM1T</strain>
    </source>
</reference>
<dbReference type="InterPro" id="IPR005135">
    <property type="entry name" value="Endo/exonuclease/phosphatase"/>
</dbReference>
<dbReference type="EMBL" id="WMJY01000001">
    <property type="protein sequence ID" value="MTH28483.1"/>
    <property type="molecule type" value="Genomic_DNA"/>
</dbReference>